<evidence type="ECO:0000313" key="1">
    <source>
        <dbReference type="EMBL" id="MCD7472994.1"/>
    </source>
</evidence>
<dbReference type="EMBL" id="JACEIK010001901">
    <property type="protein sequence ID" value="MCD7472994.1"/>
    <property type="molecule type" value="Genomic_DNA"/>
</dbReference>
<name>A0ABS8TN84_DATST</name>
<accession>A0ABS8TN84</accession>
<proteinExistence type="predicted"/>
<evidence type="ECO:0000313" key="2">
    <source>
        <dbReference type="Proteomes" id="UP000823775"/>
    </source>
</evidence>
<organism evidence="1 2">
    <name type="scientific">Datura stramonium</name>
    <name type="common">Jimsonweed</name>
    <name type="synonym">Common thornapple</name>
    <dbReference type="NCBI Taxonomy" id="4076"/>
    <lineage>
        <taxon>Eukaryota</taxon>
        <taxon>Viridiplantae</taxon>
        <taxon>Streptophyta</taxon>
        <taxon>Embryophyta</taxon>
        <taxon>Tracheophyta</taxon>
        <taxon>Spermatophyta</taxon>
        <taxon>Magnoliopsida</taxon>
        <taxon>eudicotyledons</taxon>
        <taxon>Gunneridae</taxon>
        <taxon>Pentapetalae</taxon>
        <taxon>asterids</taxon>
        <taxon>lamiids</taxon>
        <taxon>Solanales</taxon>
        <taxon>Solanaceae</taxon>
        <taxon>Solanoideae</taxon>
        <taxon>Datureae</taxon>
        <taxon>Datura</taxon>
    </lineage>
</organism>
<dbReference type="Proteomes" id="UP000823775">
    <property type="component" value="Unassembled WGS sequence"/>
</dbReference>
<reference evidence="1 2" key="1">
    <citation type="journal article" date="2021" name="BMC Genomics">
        <title>Datura genome reveals duplications of psychoactive alkaloid biosynthetic genes and high mutation rate following tissue culture.</title>
        <authorList>
            <person name="Rajewski A."/>
            <person name="Carter-House D."/>
            <person name="Stajich J."/>
            <person name="Litt A."/>
        </authorList>
    </citation>
    <scope>NUCLEOTIDE SEQUENCE [LARGE SCALE GENOMIC DNA]</scope>
    <source>
        <strain evidence="1">AR-01</strain>
    </source>
</reference>
<keyword evidence="2" id="KW-1185">Reference proteome</keyword>
<comment type="caution">
    <text evidence="1">The sequence shown here is derived from an EMBL/GenBank/DDBJ whole genome shotgun (WGS) entry which is preliminary data.</text>
</comment>
<gene>
    <name evidence="1" type="ORF">HAX54_014523</name>
</gene>
<protein>
    <submittedName>
        <fullName evidence="1">Uncharacterized protein</fullName>
    </submittedName>
</protein>
<feature type="non-terminal residue" evidence="1">
    <location>
        <position position="147"/>
    </location>
</feature>
<sequence length="147" mass="16779">MRPPDLPRPLLLHFQRNTSKTASSLRCSLSFHFLLRRSASIVFGEHPKPPVPLPSHPNFTIHNHQMNHRSTVHTTVPVSSPPSSLPSMATLTGSTDQWKNPTPLFPYLTKEATFTSSNELFYYRTETKLVCRTDPRRSARDINLFLK</sequence>